<proteinExistence type="predicted"/>
<evidence type="ECO:0000313" key="3">
    <source>
        <dbReference type="Proteomes" id="UP000016930"/>
    </source>
</evidence>
<accession>M2RGL3</accession>
<dbReference type="SUPFAM" id="SSF63829">
    <property type="entry name" value="Calcium-dependent phosphotriesterase"/>
    <property type="match status" value="1"/>
</dbReference>
<dbReference type="Proteomes" id="UP000016930">
    <property type="component" value="Unassembled WGS sequence"/>
</dbReference>
<dbReference type="PANTHER" id="PTHR11799:SF12">
    <property type="entry name" value="PARAOXONASE-RELATED"/>
    <property type="match status" value="1"/>
</dbReference>
<keyword evidence="3" id="KW-1185">Reference proteome</keyword>
<dbReference type="HOGENOM" id="CLU_033924_2_0_1"/>
<dbReference type="EMBL" id="KB445796">
    <property type="protein sequence ID" value="EMD37607.1"/>
    <property type="molecule type" value="Genomic_DNA"/>
</dbReference>
<protein>
    <recommendedName>
        <fullName evidence="1">SMP-30/Gluconolactonase/LRE-like region domain-containing protein</fullName>
    </recommendedName>
</protein>
<dbReference type="Gene3D" id="2.120.10.30">
    <property type="entry name" value="TolB, C-terminal domain"/>
    <property type="match status" value="1"/>
</dbReference>
<feature type="domain" description="SMP-30/Gluconolactonase/LRE-like region" evidence="1">
    <location>
        <begin position="145"/>
        <end position="309"/>
    </location>
</feature>
<sequence length="386" mass="42130">MGNKSTLSGFLLVVALAGLWQAVIGPFIGALGLFRTIRPLRNDNCQIRSDLDGCEKFVLDHETGLLYMACVESASRSRWLPNMRALDASGMVNGTIVTYNADTSEVTRLNVVGGNFAQGFSLHGFDVVRSATNATELYFYMINHRTPRQGDAWKVGADSVIEILKGADGSRTLEHVMTVQDPIIMTPNEVVGTADGKGFWFTNDHGSKTDWTREIEMFFPIPTTSVGYCHVDFGCKIAADRTTSSNGLAWDRSADLFYVGSTPRGTIGLYGRLPDNTLAYKDSVTLGEVMDNLDVDSEGTLWAATFPSGVKVLKRFRDTITDAPSAAWRIKFDNVTAASGGNHEAEKIFEDDGTVVGVATSVVHDVERSLLYLHGLTSRQFAVCKI</sequence>
<dbReference type="InterPro" id="IPR011042">
    <property type="entry name" value="6-blade_b-propeller_TolB-like"/>
</dbReference>
<gene>
    <name evidence="2" type="ORF">CERSUDRAFT_114255</name>
</gene>
<dbReference type="OrthoDB" id="5307922at2759"/>
<dbReference type="PANTHER" id="PTHR11799">
    <property type="entry name" value="PARAOXONASE"/>
    <property type="match status" value="1"/>
</dbReference>
<dbReference type="InterPro" id="IPR051288">
    <property type="entry name" value="Serum_paraoxonase/arylesterase"/>
</dbReference>
<organism evidence="2 3">
    <name type="scientific">Ceriporiopsis subvermispora (strain B)</name>
    <name type="common">White-rot fungus</name>
    <name type="synonym">Gelatoporia subvermispora</name>
    <dbReference type="NCBI Taxonomy" id="914234"/>
    <lineage>
        <taxon>Eukaryota</taxon>
        <taxon>Fungi</taxon>
        <taxon>Dikarya</taxon>
        <taxon>Basidiomycota</taxon>
        <taxon>Agaricomycotina</taxon>
        <taxon>Agaricomycetes</taxon>
        <taxon>Polyporales</taxon>
        <taxon>Gelatoporiaceae</taxon>
        <taxon>Gelatoporia</taxon>
    </lineage>
</organism>
<evidence type="ECO:0000313" key="2">
    <source>
        <dbReference type="EMBL" id="EMD37607.1"/>
    </source>
</evidence>
<dbReference type="AlphaFoldDB" id="M2RGL3"/>
<dbReference type="InterPro" id="IPR013658">
    <property type="entry name" value="SGL"/>
</dbReference>
<reference evidence="2 3" key="1">
    <citation type="journal article" date="2012" name="Proc. Natl. Acad. Sci. U.S.A.">
        <title>Comparative genomics of Ceriporiopsis subvermispora and Phanerochaete chrysosporium provide insight into selective ligninolysis.</title>
        <authorList>
            <person name="Fernandez-Fueyo E."/>
            <person name="Ruiz-Duenas F.J."/>
            <person name="Ferreira P."/>
            <person name="Floudas D."/>
            <person name="Hibbett D.S."/>
            <person name="Canessa P."/>
            <person name="Larrondo L.F."/>
            <person name="James T.Y."/>
            <person name="Seelenfreund D."/>
            <person name="Lobos S."/>
            <person name="Polanco R."/>
            <person name="Tello M."/>
            <person name="Honda Y."/>
            <person name="Watanabe T."/>
            <person name="Watanabe T."/>
            <person name="Ryu J.S."/>
            <person name="Kubicek C.P."/>
            <person name="Schmoll M."/>
            <person name="Gaskell J."/>
            <person name="Hammel K.E."/>
            <person name="St John F.J."/>
            <person name="Vanden Wymelenberg A."/>
            <person name="Sabat G."/>
            <person name="Splinter BonDurant S."/>
            <person name="Syed K."/>
            <person name="Yadav J.S."/>
            <person name="Doddapaneni H."/>
            <person name="Subramanian V."/>
            <person name="Lavin J.L."/>
            <person name="Oguiza J.A."/>
            <person name="Perez G."/>
            <person name="Pisabarro A.G."/>
            <person name="Ramirez L."/>
            <person name="Santoyo F."/>
            <person name="Master E."/>
            <person name="Coutinho P.M."/>
            <person name="Henrissat B."/>
            <person name="Lombard V."/>
            <person name="Magnuson J.K."/>
            <person name="Kuees U."/>
            <person name="Hori C."/>
            <person name="Igarashi K."/>
            <person name="Samejima M."/>
            <person name="Held B.W."/>
            <person name="Barry K.W."/>
            <person name="LaButti K.M."/>
            <person name="Lapidus A."/>
            <person name="Lindquist E.A."/>
            <person name="Lucas S.M."/>
            <person name="Riley R."/>
            <person name="Salamov A.A."/>
            <person name="Hoffmeister D."/>
            <person name="Schwenk D."/>
            <person name="Hadar Y."/>
            <person name="Yarden O."/>
            <person name="de Vries R.P."/>
            <person name="Wiebenga A."/>
            <person name="Stenlid J."/>
            <person name="Eastwood D."/>
            <person name="Grigoriev I.V."/>
            <person name="Berka R.M."/>
            <person name="Blanchette R.A."/>
            <person name="Kersten P."/>
            <person name="Martinez A.T."/>
            <person name="Vicuna R."/>
            <person name="Cullen D."/>
        </authorList>
    </citation>
    <scope>NUCLEOTIDE SEQUENCE [LARGE SCALE GENOMIC DNA]</scope>
    <source>
        <strain evidence="2 3">B</strain>
    </source>
</reference>
<dbReference type="Pfam" id="PF08450">
    <property type="entry name" value="SGL"/>
    <property type="match status" value="1"/>
</dbReference>
<evidence type="ECO:0000259" key="1">
    <source>
        <dbReference type="Pfam" id="PF08450"/>
    </source>
</evidence>
<name>M2RGL3_CERS8</name>